<evidence type="ECO:0000313" key="2">
    <source>
        <dbReference type="Proteomes" id="UP000217257"/>
    </source>
</evidence>
<sequence>MSDRRTVCWRFAHLFLASVLLAGCVSGPQRFGRGELRLDSVRAAQLRQAVVVGEVASPVAPAATRVVASSFARNVPLLLTLLKSDNAVSDFEERLAECARQAEHQVNFSFFGNRSPTRAECGEEVDVDGCGGRITRAMLLGQRKHALALQCAREVLEQLWPAPFSIEQRYRYYKYAEILETVSREEEARLLAEGCTRALWRTIKPDIVLHADRNLLRSVLTLDYKFPCPDTNEPRWTRYGESSAYAGFNQGEIYRQALGGEVFLISPMTGVIQ</sequence>
<reference evidence="1 2" key="1">
    <citation type="submission" date="2017-06" db="EMBL/GenBank/DDBJ databases">
        <title>Sequencing and comparative analysis of myxobacterial genomes.</title>
        <authorList>
            <person name="Rupp O."/>
            <person name="Goesmann A."/>
            <person name="Sogaard-Andersen L."/>
        </authorList>
    </citation>
    <scope>NUCLEOTIDE SEQUENCE [LARGE SCALE GENOMIC DNA]</scope>
    <source>
        <strain evidence="1 2">DSM 52655</strain>
    </source>
</reference>
<organism evidence="1 2">
    <name type="scientific">Cystobacter fuscus</name>
    <dbReference type="NCBI Taxonomy" id="43"/>
    <lineage>
        <taxon>Bacteria</taxon>
        <taxon>Pseudomonadati</taxon>
        <taxon>Myxococcota</taxon>
        <taxon>Myxococcia</taxon>
        <taxon>Myxococcales</taxon>
        <taxon>Cystobacterineae</taxon>
        <taxon>Archangiaceae</taxon>
        <taxon>Cystobacter</taxon>
    </lineage>
</organism>
<accession>A0A250JJM9</accession>
<protein>
    <recommendedName>
        <fullName evidence="3">Lipoprotein</fullName>
    </recommendedName>
</protein>
<dbReference type="AlphaFoldDB" id="A0A250JJM9"/>
<gene>
    <name evidence="1" type="ORF">CYFUS_009162</name>
</gene>
<dbReference type="PROSITE" id="PS51257">
    <property type="entry name" value="PROKAR_LIPOPROTEIN"/>
    <property type="match status" value="1"/>
</dbReference>
<dbReference type="EMBL" id="CP022098">
    <property type="protein sequence ID" value="ATB43682.1"/>
    <property type="molecule type" value="Genomic_DNA"/>
</dbReference>
<name>A0A250JJM9_9BACT</name>
<evidence type="ECO:0008006" key="3">
    <source>
        <dbReference type="Google" id="ProtNLM"/>
    </source>
</evidence>
<dbReference type="Proteomes" id="UP000217257">
    <property type="component" value="Chromosome"/>
</dbReference>
<proteinExistence type="predicted"/>
<dbReference type="KEGG" id="cfus:CYFUS_009162"/>
<evidence type="ECO:0000313" key="1">
    <source>
        <dbReference type="EMBL" id="ATB43682.1"/>
    </source>
</evidence>